<comment type="similarity">
    <text evidence="2">Belongs to the TMEM175 family.</text>
</comment>
<dbReference type="GO" id="GO:0015252">
    <property type="term" value="F:proton channel activity"/>
    <property type="evidence" value="ECO:0007669"/>
    <property type="project" value="InterPro"/>
</dbReference>
<dbReference type="EMBL" id="FZPD01000003">
    <property type="protein sequence ID" value="SNS92980.1"/>
    <property type="molecule type" value="Genomic_DNA"/>
</dbReference>
<dbReference type="GO" id="GO:0005267">
    <property type="term" value="F:potassium channel activity"/>
    <property type="evidence" value="ECO:0007669"/>
    <property type="project" value="UniProtKB-KW"/>
</dbReference>
<protein>
    <recommendedName>
        <fullName evidence="16">DUF1211 domain-containing protein</fullName>
    </recommendedName>
</protein>
<reference evidence="14 15" key="1">
    <citation type="submission" date="2017-06" db="EMBL/GenBank/DDBJ databases">
        <authorList>
            <person name="Kim H.J."/>
            <person name="Triplett B.A."/>
        </authorList>
    </citation>
    <scope>NUCLEOTIDE SEQUENCE [LARGE SCALE GENOMIC DNA]</scope>
    <source>
        <strain evidence="14 15">DSM 19307</strain>
    </source>
</reference>
<evidence type="ECO:0000256" key="8">
    <source>
        <dbReference type="ARBA" id="ARBA00022989"/>
    </source>
</evidence>
<dbReference type="AlphaFoldDB" id="A0A239IH49"/>
<feature type="transmembrane region" description="Helical" evidence="13">
    <location>
        <begin position="60"/>
        <end position="80"/>
    </location>
</feature>
<name>A0A239IH49_EKHLU</name>
<keyword evidence="15" id="KW-1185">Reference proteome</keyword>
<dbReference type="RefSeq" id="WP_089356414.1">
    <property type="nucleotide sequence ID" value="NZ_FZPD01000003.1"/>
</dbReference>
<keyword evidence="8 13" id="KW-1133">Transmembrane helix</keyword>
<feature type="transmembrane region" description="Helical" evidence="13">
    <location>
        <begin position="194"/>
        <end position="213"/>
    </location>
</feature>
<gene>
    <name evidence="14" type="ORF">SAMN05421640_1668</name>
</gene>
<feature type="transmembrane region" description="Helical" evidence="13">
    <location>
        <begin position="92"/>
        <end position="113"/>
    </location>
</feature>
<keyword evidence="6" id="KW-0631">Potassium channel</keyword>
<proteinExistence type="inferred from homology"/>
<evidence type="ECO:0000313" key="14">
    <source>
        <dbReference type="EMBL" id="SNS92980.1"/>
    </source>
</evidence>
<dbReference type="InterPro" id="IPR010617">
    <property type="entry name" value="TMEM175-like"/>
</dbReference>
<feature type="transmembrane region" description="Helical" evidence="13">
    <location>
        <begin position="144"/>
        <end position="166"/>
    </location>
</feature>
<evidence type="ECO:0000256" key="10">
    <source>
        <dbReference type="ARBA" id="ARBA00023136"/>
    </source>
</evidence>
<evidence type="ECO:0000256" key="13">
    <source>
        <dbReference type="SAM" id="Phobius"/>
    </source>
</evidence>
<keyword evidence="5 13" id="KW-0812">Transmembrane</keyword>
<dbReference type="OrthoDB" id="7626281at2"/>
<evidence type="ECO:0000256" key="9">
    <source>
        <dbReference type="ARBA" id="ARBA00023065"/>
    </source>
</evidence>
<evidence type="ECO:0000256" key="4">
    <source>
        <dbReference type="ARBA" id="ARBA00022538"/>
    </source>
</evidence>
<sequence>MRDLKDQLVGLDPNFRYRGLSQTRIETFSDAVFAVAFTLVVLSTTVPETFQELRRSINDILPSFICIVLIVVIWYQHYVFFLRYGLQNTKTVTVNTFLLFMLLIYVYPLKFLARFLVELYSGLIFGMPDNFMDDFGGQMNSENMTLLMTAYGAGATLIFLAMTWLYRHAYRKREELELNEYETFATKVSLWQNLLMSSIPFLSTIVAFLHPFGHGALNFGIAGFIYMLYPPVMFSFGYKVKKKSQKLFG</sequence>
<comment type="catalytic activity">
    <reaction evidence="12">
        <text>K(+)(in) = K(+)(out)</text>
        <dbReference type="Rhea" id="RHEA:29463"/>
        <dbReference type="ChEBI" id="CHEBI:29103"/>
    </reaction>
</comment>
<evidence type="ECO:0000256" key="11">
    <source>
        <dbReference type="ARBA" id="ARBA00023303"/>
    </source>
</evidence>
<feature type="transmembrane region" description="Helical" evidence="13">
    <location>
        <begin position="25"/>
        <end position="45"/>
    </location>
</feature>
<feature type="transmembrane region" description="Helical" evidence="13">
    <location>
        <begin position="219"/>
        <end position="238"/>
    </location>
</feature>
<accession>A0A239IH49</accession>
<keyword evidence="9" id="KW-0406">Ion transport</keyword>
<evidence type="ECO:0000256" key="5">
    <source>
        <dbReference type="ARBA" id="ARBA00022692"/>
    </source>
</evidence>
<dbReference type="Proteomes" id="UP000198393">
    <property type="component" value="Unassembled WGS sequence"/>
</dbReference>
<keyword evidence="10 13" id="KW-0472">Membrane</keyword>
<evidence type="ECO:0000256" key="1">
    <source>
        <dbReference type="ARBA" id="ARBA00004141"/>
    </source>
</evidence>
<evidence type="ECO:0000313" key="15">
    <source>
        <dbReference type="Proteomes" id="UP000198393"/>
    </source>
</evidence>
<evidence type="ECO:0008006" key="16">
    <source>
        <dbReference type="Google" id="ProtNLM"/>
    </source>
</evidence>
<organism evidence="14 15">
    <name type="scientific">Ekhidna lutea</name>
    <dbReference type="NCBI Taxonomy" id="447679"/>
    <lineage>
        <taxon>Bacteria</taxon>
        <taxon>Pseudomonadati</taxon>
        <taxon>Bacteroidota</taxon>
        <taxon>Cytophagia</taxon>
        <taxon>Cytophagales</taxon>
        <taxon>Reichenbachiellaceae</taxon>
        <taxon>Ekhidna</taxon>
    </lineage>
</organism>
<evidence type="ECO:0000256" key="12">
    <source>
        <dbReference type="ARBA" id="ARBA00034430"/>
    </source>
</evidence>
<evidence type="ECO:0000256" key="6">
    <source>
        <dbReference type="ARBA" id="ARBA00022826"/>
    </source>
</evidence>
<dbReference type="Pfam" id="PF06736">
    <property type="entry name" value="TMEM175"/>
    <property type="match status" value="1"/>
</dbReference>
<keyword evidence="3" id="KW-0813">Transport</keyword>
<evidence type="ECO:0000256" key="2">
    <source>
        <dbReference type="ARBA" id="ARBA00006920"/>
    </source>
</evidence>
<evidence type="ECO:0000256" key="3">
    <source>
        <dbReference type="ARBA" id="ARBA00022448"/>
    </source>
</evidence>
<comment type="subcellular location">
    <subcellularLocation>
        <location evidence="1">Membrane</location>
        <topology evidence="1">Multi-pass membrane protein</topology>
    </subcellularLocation>
</comment>
<dbReference type="GO" id="GO:0016020">
    <property type="term" value="C:membrane"/>
    <property type="evidence" value="ECO:0007669"/>
    <property type="project" value="UniProtKB-SubCell"/>
</dbReference>
<keyword evidence="4" id="KW-0633">Potassium transport</keyword>
<keyword evidence="7" id="KW-0630">Potassium</keyword>
<evidence type="ECO:0000256" key="7">
    <source>
        <dbReference type="ARBA" id="ARBA00022958"/>
    </source>
</evidence>
<keyword evidence="11" id="KW-0407">Ion channel</keyword>